<sequence length="460" mass="51604">MSSKRLISSAHRRLVLPATTCQVTFRVTFPTKIPSAEILKSLDSLKLSLSCPCLSKPSFLEQLDLFRDKDTAKEDAKITESEDGRLQRVSSTLCTPSLGLSFKNANSFSSLQEQPTNTPATAAEGDATKATVQIDNDDFDNCDKDGKYKLGYLQDKLNQMSDYNPLQGYSTLQVLQDFDPLLFEKFPYLRKAINEWYEILRVPKVYLDPSKKSGGIFKFRVPGSMTKSLAKHVGTRYLEWKNEEEMMFRLSLRHLTAKARPFQVPRFLSSSASLGSQFSISNSFEDHVSDGPVFICAKSPDTRTYAVSYIQQDGTKKTVYAKDGWNLLDLAHSNNIELEGACEGSLACSTCHIVMQKEFYEKLEEPSDEENDMLDLGALLLSVCLSGTVVNRFKYSIWIDRNVGRLLGCSTAFTLASKTRSHALSKHRSRLGCQVEMSKDLDGMTVRIPSASRNIKQDKM</sequence>
<dbReference type="PROSITE" id="PS00814">
    <property type="entry name" value="ADX"/>
    <property type="match status" value="1"/>
</dbReference>
<dbReference type="GO" id="GO:0009055">
    <property type="term" value="F:electron transfer activity"/>
    <property type="evidence" value="ECO:0007669"/>
    <property type="project" value="TreeGrafter"/>
</dbReference>
<proteinExistence type="inferred from homology"/>
<dbReference type="PANTHER" id="PTHR23426:SF65">
    <property type="entry name" value="FERREDOXIN-2, MITOCHONDRIAL"/>
    <property type="match status" value="1"/>
</dbReference>
<gene>
    <name evidence="8" type="ORF">CcCBS67573_g09449</name>
</gene>
<evidence type="ECO:0000313" key="8">
    <source>
        <dbReference type="EMBL" id="TPX55574.1"/>
    </source>
</evidence>
<evidence type="ECO:0000256" key="3">
    <source>
        <dbReference type="ARBA" id="ARBA00022723"/>
    </source>
</evidence>
<dbReference type="GO" id="GO:0046872">
    <property type="term" value="F:metal ion binding"/>
    <property type="evidence" value="ECO:0007669"/>
    <property type="project" value="UniProtKB-KW"/>
</dbReference>
<name>A0A507DV02_9FUNG</name>
<dbReference type="InterPro" id="IPR036010">
    <property type="entry name" value="2Fe-2S_ferredoxin-like_sf"/>
</dbReference>
<evidence type="ECO:0000313" key="9">
    <source>
        <dbReference type="Proteomes" id="UP000320333"/>
    </source>
</evidence>
<reference evidence="8 9" key="1">
    <citation type="journal article" date="2019" name="Sci. Rep.">
        <title>Comparative genomics of chytrid fungi reveal insights into the obligate biotrophic and pathogenic lifestyle of Synchytrium endobioticum.</title>
        <authorList>
            <person name="van de Vossenberg B.T.L.H."/>
            <person name="Warris S."/>
            <person name="Nguyen H.D.T."/>
            <person name="van Gent-Pelzer M.P.E."/>
            <person name="Joly D.L."/>
            <person name="van de Geest H.C."/>
            <person name="Bonants P.J.M."/>
            <person name="Smith D.S."/>
            <person name="Levesque C.A."/>
            <person name="van der Lee T.A.J."/>
        </authorList>
    </citation>
    <scope>NUCLEOTIDE SEQUENCE [LARGE SCALE GENOMIC DNA]</scope>
    <source>
        <strain evidence="8 9">CBS 675.73</strain>
    </source>
</reference>
<evidence type="ECO:0000256" key="2">
    <source>
        <dbReference type="ARBA" id="ARBA00022714"/>
    </source>
</evidence>
<dbReference type="GO" id="GO:0005739">
    <property type="term" value="C:mitochondrion"/>
    <property type="evidence" value="ECO:0007669"/>
    <property type="project" value="TreeGrafter"/>
</dbReference>
<evidence type="ECO:0000256" key="1">
    <source>
        <dbReference type="ARBA" id="ARBA00010914"/>
    </source>
</evidence>
<dbReference type="STRING" id="246404.A0A507DV02"/>
<keyword evidence="2" id="KW-0001">2Fe-2S</keyword>
<organism evidence="8 9">
    <name type="scientific">Chytriomyces confervae</name>
    <dbReference type="NCBI Taxonomy" id="246404"/>
    <lineage>
        <taxon>Eukaryota</taxon>
        <taxon>Fungi</taxon>
        <taxon>Fungi incertae sedis</taxon>
        <taxon>Chytridiomycota</taxon>
        <taxon>Chytridiomycota incertae sedis</taxon>
        <taxon>Chytridiomycetes</taxon>
        <taxon>Chytridiales</taxon>
        <taxon>Chytriomycetaceae</taxon>
        <taxon>Chytriomyces</taxon>
    </lineage>
</organism>
<dbReference type="OrthoDB" id="2177798at2759"/>
<protein>
    <recommendedName>
        <fullName evidence="7">2Fe-2S ferredoxin-type domain-containing protein</fullName>
    </recommendedName>
</protein>
<dbReference type="Gene3D" id="3.10.20.30">
    <property type="match status" value="1"/>
</dbReference>
<keyword evidence="9" id="KW-1185">Reference proteome</keyword>
<dbReference type="InterPro" id="IPR001041">
    <property type="entry name" value="2Fe-2S_ferredoxin-type"/>
</dbReference>
<dbReference type="PANTHER" id="PTHR23426">
    <property type="entry name" value="FERREDOXIN/ADRENODOXIN"/>
    <property type="match status" value="1"/>
</dbReference>
<dbReference type="EMBL" id="QEAP01000842">
    <property type="protein sequence ID" value="TPX55574.1"/>
    <property type="molecule type" value="Genomic_DNA"/>
</dbReference>
<dbReference type="PROSITE" id="PS51085">
    <property type="entry name" value="2FE2S_FER_2"/>
    <property type="match status" value="1"/>
</dbReference>
<dbReference type="InterPro" id="IPR018298">
    <property type="entry name" value="Adrenodoxin_Fe-S_BS"/>
</dbReference>
<keyword evidence="4" id="KW-0408">Iron</keyword>
<evidence type="ECO:0000256" key="4">
    <source>
        <dbReference type="ARBA" id="ARBA00023004"/>
    </source>
</evidence>
<evidence type="ECO:0000259" key="7">
    <source>
        <dbReference type="PROSITE" id="PS51085"/>
    </source>
</evidence>
<dbReference type="SUPFAM" id="SSF54292">
    <property type="entry name" value="2Fe-2S ferredoxin-like"/>
    <property type="match status" value="1"/>
</dbReference>
<dbReference type="AlphaFoldDB" id="A0A507DV02"/>
<dbReference type="InterPro" id="IPR012675">
    <property type="entry name" value="Beta-grasp_dom_sf"/>
</dbReference>
<dbReference type="PRINTS" id="PR00355">
    <property type="entry name" value="ADRENODOXIN"/>
</dbReference>
<feature type="domain" description="2Fe-2S ferredoxin-type" evidence="7">
    <location>
        <begin position="305"/>
        <end position="452"/>
    </location>
</feature>
<keyword evidence="3" id="KW-0479">Metal-binding</keyword>
<evidence type="ECO:0000256" key="5">
    <source>
        <dbReference type="ARBA" id="ARBA00023014"/>
    </source>
</evidence>
<evidence type="ECO:0000256" key="6">
    <source>
        <dbReference type="ARBA" id="ARBA00034078"/>
    </source>
</evidence>
<dbReference type="GO" id="GO:0140647">
    <property type="term" value="P:P450-containing electron transport chain"/>
    <property type="evidence" value="ECO:0007669"/>
    <property type="project" value="InterPro"/>
</dbReference>
<comment type="caution">
    <text evidence="8">The sequence shown here is derived from an EMBL/GenBank/DDBJ whole genome shotgun (WGS) entry which is preliminary data.</text>
</comment>
<keyword evidence="5" id="KW-0411">Iron-sulfur</keyword>
<dbReference type="Proteomes" id="UP000320333">
    <property type="component" value="Unassembled WGS sequence"/>
</dbReference>
<comment type="similarity">
    <text evidence="1">Belongs to the adrenodoxin/putidaredoxin family.</text>
</comment>
<dbReference type="InterPro" id="IPR001055">
    <property type="entry name" value="Adrenodoxin-like"/>
</dbReference>
<dbReference type="CDD" id="cd00207">
    <property type="entry name" value="fer2"/>
    <property type="match status" value="1"/>
</dbReference>
<dbReference type="GO" id="GO:0051537">
    <property type="term" value="F:2 iron, 2 sulfur cluster binding"/>
    <property type="evidence" value="ECO:0007669"/>
    <property type="project" value="UniProtKB-KW"/>
</dbReference>
<comment type="cofactor">
    <cofactor evidence="6">
        <name>[2Fe-2S] cluster</name>
        <dbReference type="ChEBI" id="CHEBI:190135"/>
    </cofactor>
</comment>
<dbReference type="Pfam" id="PF00111">
    <property type="entry name" value="Fer2"/>
    <property type="match status" value="1"/>
</dbReference>
<accession>A0A507DV02</accession>